<dbReference type="InterPro" id="IPR039204">
    <property type="entry name" value="MRS2-like"/>
</dbReference>
<name>A0A250XGP0_9CHLO</name>
<protein>
    <recommendedName>
        <fullName evidence="15">Magnesium transporter</fullName>
    </recommendedName>
</protein>
<evidence type="ECO:0000256" key="3">
    <source>
        <dbReference type="ARBA" id="ARBA00022448"/>
    </source>
</evidence>
<dbReference type="Gene3D" id="1.20.58.340">
    <property type="entry name" value="Magnesium transport protein CorA, transmembrane region"/>
    <property type="match status" value="2"/>
</dbReference>
<keyword evidence="4 12" id="KW-0812">Transmembrane</keyword>
<dbReference type="EMBL" id="BEGY01000077">
    <property type="protein sequence ID" value="GAX82223.1"/>
    <property type="molecule type" value="Genomic_DNA"/>
</dbReference>
<feature type="transmembrane region" description="Helical" evidence="12">
    <location>
        <begin position="591"/>
        <end position="612"/>
    </location>
</feature>
<comment type="similarity">
    <text evidence="2">Belongs to the CorA metal ion transporter (MIT) (TC 1.A.35.5) family.</text>
</comment>
<comment type="subcellular location">
    <subcellularLocation>
        <location evidence="1">Membrane</location>
        <topology evidence="1">Multi-pass membrane protein</topology>
    </subcellularLocation>
</comment>
<evidence type="ECO:0000256" key="4">
    <source>
        <dbReference type="ARBA" id="ARBA00022692"/>
    </source>
</evidence>
<dbReference type="Pfam" id="PF22099">
    <property type="entry name" value="MRS2-like"/>
    <property type="match status" value="2"/>
</dbReference>
<dbReference type="Pfam" id="PF01544">
    <property type="entry name" value="CorA"/>
    <property type="match status" value="1"/>
</dbReference>
<keyword evidence="14" id="KW-1185">Reference proteome</keyword>
<feature type="coiled-coil region" evidence="10">
    <location>
        <begin position="478"/>
        <end position="539"/>
    </location>
</feature>
<dbReference type="InterPro" id="IPR002523">
    <property type="entry name" value="MgTranspt_CorA/ZnTranspt_ZntB"/>
</dbReference>
<evidence type="ECO:0000256" key="7">
    <source>
        <dbReference type="ARBA" id="ARBA00022989"/>
    </source>
</evidence>
<evidence type="ECO:0000256" key="6">
    <source>
        <dbReference type="ARBA" id="ARBA00022946"/>
    </source>
</evidence>
<feature type="transmembrane region" description="Helical" evidence="12">
    <location>
        <begin position="559"/>
        <end position="579"/>
    </location>
</feature>
<keyword evidence="8" id="KW-0406">Ion transport</keyword>
<dbReference type="Gene3D" id="2.40.128.330">
    <property type="match status" value="1"/>
</dbReference>
<dbReference type="GO" id="GO:0016020">
    <property type="term" value="C:membrane"/>
    <property type="evidence" value="ECO:0007669"/>
    <property type="project" value="UniProtKB-SubCell"/>
</dbReference>
<comment type="caution">
    <text evidence="13">The sequence shown here is derived from an EMBL/GenBank/DDBJ whole genome shotgun (WGS) entry which is preliminary data.</text>
</comment>
<gene>
    <name evidence="13" type="ORF">CEUSTIGMA_g9651.t1</name>
</gene>
<keyword evidence="6" id="KW-0809">Transit peptide</keyword>
<feature type="region of interest" description="Disordered" evidence="11">
    <location>
        <begin position="1"/>
        <end position="22"/>
    </location>
</feature>
<accession>A0A250XGP0</accession>
<dbReference type="Proteomes" id="UP000232323">
    <property type="component" value="Unassembled WGS sequence"/>
</dbReference>
<feature type="compositionally biased region" description="Low complexity" evidence="11">
    <location>
        <begin position="335"/>
        <end position="348"/>
    </location>
</feature>
<dbReference type="AlphaFoldDB" id="A0A250XGP0"/>
<feature type="region of interest" description="Disordered" evidence="11">
    <location>
        <begin position="259"/>
        <end position="361"/>
    </location>
</feature>
<keyword evidence="7 12" id="KW-1133">Transmembrane helix</keyword>
<evidence type="ECO:0000256" key="12">
    <source>
        <dbReference type="SAM" id="Phobius"/>
    </source>
</evidence>
<feature type="compositionally biased region" description="Basic and acidic residues" evidence="11">
    <location>
        <begin position="1"/>
        <end position="18"/>
    </location>
</feature>
<feature type="compositionally biased region" description="Basic and acidic residues" evidence="11">
    <location>
        <begin position="270"/>
        <end position="295"/>
    </location>
</feature>
<dbReference type="PANTHER" id="PTHR13890:SF0">
    <property type="entry name" value="MAGNESIUM TRANSPORTER MRS2 HOMOLOG, MITOCHONDRIAL"/>
    <property type="match status" value="1"/>
</dbReference>
<keyword evidence="5" id="KW-0460">Magnesium</keyword>
<proteinExistence type="inferred from homology"/>
<evidence type="ECO:0000256" key="9">
    <source>
        <dbReference type="ARBA" id="ARBA00023136"/>
    </source>
</evidence>
<evidence type="ECO:0000313" key="13">
    <source>
        <dbReference type="EMBL" id="GAX82223.1"/>
    </source>
</evidence>
<reference evidence="13 14" key="1">
    <citation type="submission" date="2017-08" db="EMBL/GenBank/DDBJ databases">
        <title>Acidophilic green algal genome provides insights into adaptation to an acidic environment.</title>
        <authorList>
            <person name="Hirooka S."/>
            <person name="Hirose Y."/>
            <person name="Kanesaki Y."/>
            <person name="Higuchi S."/>
            <person name="Fujiwara T."/>
            <person name="Onuma R."/>
            <person name="Era A."/>
            <person name="Ohbayashi R."/>
            <person name="Uzuka A."/>
            <person name="Nozaki H."/>
            <person name="Yoshikawa H."/>
            <person name="Miyagishima S.Y."/>
        </authorList>
    </citation>
    <scope>NUCLEOTIDE SEQUENCE [LARGE SCALE GENOMIC DNA]</scope>
    <source>
        <strain evidence="13 14">NIES-2499</strain>
    </source>
</reference>
<evidence type="ECO:0000256" key="5">
    <source>
        <dbReference type="ARBA" id="ARBA00022842"/>
    </source>
</evidence>
<dbReference type="GO" id="GO:0015095">
    <property type="term" value="F:magnesium ion transmembrane transporter activity"/>
    <property type="evidence" value="ECO:0007669"/>
    <property type="project" value="TreeGrafter"/>
</dbReference>
<organism evidence="13 14">
    <name type="scientific">Chlamydomonas eustigma</name>
    <dbReference type="NCBI Taxonomy" id="1157962"/>
    <lineage>
        <taxon>Eukaryota</taxon>
        <taxon>Viridiplantae</taxon>
        <taxon>Chlorophyta</taxon>
        <taxon>core chlorophytes</taxon>
        <taxon>Chlorophyceae</taxon>
        <taxon>CS clade</taxon>
        <taxon>Chlamydomonadales</taxon>
        <taxon>Chlamydomonadaceae</taxon>
        <taxon>Chlamydomonas</taxon>
    </lineage>
</organism>
<feature type="region of interest" description="Disordered" evidence="11">
    <location>
        <begin position="440"/>
        <end position="467"/>
    </location>
</feature>
<keyword evidence="9 12" id="KW-0472">Membrane</keyword>
<evidence type="ECO:0000256" key="8">
    <source>
        <dbReference type="ARBA" id="ARBA00023065"/>
    </source>
</evidence>
<dbReference type="PANTHER" id="PTHR13890">
    <property type="entry name" value="RNA SPLICING PROTEIN MRS2, MITOCHONDRIAL"/>
    <property type="match status" value="1"/>
</dbReference>
<feature type="compositionally biased region" description="Acidic residues" evidence="11">
    <location>
        <begin position="296"/>
        <end position="309"/>
    </location>
</feature>
<keyword evidence="3" id="KW-0813">Transport</keyword>
<evidence type="ECO:0000256" key="11">
    <source>
        <dbReference type="SAM" id="MobiDB-lite"/>
    </source>
</evidence>
<evidence type="ECO:0000313" key="14">
    <source>
        <dbReference type="Proteomes" id="UP000232323"/>
    </source>
</evidence>
<dbReference type="OrthoDB" id="10251508at2759"/>
<feature type="compositionally biased region" description="Basic and acidic residues" evidence="11">
    <location>
        <begin position="440"/>
        <end position="457"/>
    </location>
</feature>
<evidence type="ECO:0000256" key="2">
    <source>
        <dbReference type="ARBA" id="ARBA00007535"/>
    </source>
</evidence>
<sequence>MASQDLHEAPPHVNEHDLTPSIEFTTGEETEDEGMGKAPQYNKTTFEVLRLEASGRSRQVYARRRDLLKEHRLQPRDLRRIDLSVDVNKAPPSITVKDNVILLCLGGVRLIVTGDKALLFEPQSPEAKKFLEVMQQHMQARQHSSNYMTSEGFQPGASHTEYMNRYYKNYQQKSDEQAMTPPPFELEVVEAALMVATSRLEGQMAAVTSRVQTLLSKLPGDISPVNLEELRRVKGALVEVEQKADTLKNMLEELMDDEDELREMNLSSRPRREERRRQRERERLERELERAREIKEEIEERLEDGDEEGGGMKGVSGGSSPHLGPGGIPLPPSPSSTAYSRSRSAHSTGYPRINGSVPRDSPYSALQYELDQNGRRIPWSPSAGASSSFQVNQAGTSLDGSMTIIPPGLSQEQRRKRVQDLRAKFDRARLLELRSKFNWGDRRDDKDEKDSSREQRRSRSSSSIDRDDVVGVEREEWISRLEGSVDNIQEAQEALEEMVEAEEEDQEVEEVEDLLEYYLQRASATQDEAERLLAGARDLEESIGVSLSARRFEVNRLELTLSIGSFAATIGAMVAGIFGMNMRSKLETSVASFWGIGLAIVLGCLGIFMAILKYTQRRRIL</sequence>
<evidence type="ECO:0000256" key="10">
    <source>
        <dbReference type="SAM" id="Coils"/>
    </source>
</evidence>
<evidence type="ECO:0000256" key="1">
    <source>
        <dbReference type="ARBA" id="ARBA00004141"/>
    </source>
</evidence>
<keyword evidence="10" id="KW-0175">Coiled coil</keyword>
<evidence type="ECO:0008006" key="15">
    <source>
        <dbReference type="Google" id="ProtNLM"/>
    </source>
</evidence>